<comment type="caution">
    <text evidence="1">The sequence shown here is derived from an EMBL/GenBank/DDBJ whole genome shotgun (WGS) entry which is preliminary data.</text>
</comment>
<dbReference type="RefSeq" id="WP_220193933.1">
    <property type="nucleotide sequence ID" value="NZ_BNJF01000001.1"/>
</dbReference>
<sequence>MNGSPIKVALAGGLGSGKTTLAHALEARGFVLVNFTGWLKELYSRALSSIGYSVTVEEILANKENYRVHLQHFADMIEWQTDPTYVSQCIDETAIEWYRGIVFDNVRTEVQAREAQRRGFTVIELIVPDDVRARRAGLPLETFLERSKHSTEAGIGDVGQYRLKCVGQINLLVDEVIRICTDARTVTRNLQDRGVQTQSYAWDVG</sequence>
<accession>A0A8J3HV05</accession>
<organism evidence="1 2">
    <name type="scientific">Ktedonospora formicarum</name>
    <dbReference type="NCBI Taxonomy" id="2778364"/>
    <lineage>
        <taxon>Bacteria</taxon>
        <taxon>Bacillati</taxon>
        <taxon>Chloroflexota</taxon>
        <taxon>Ktedonobacteria</taxon>
        <taxon>Ktedonobacterales</taxon>
        <taxon>Ktedonobacteraceae</taxon>
        <taxon>Ktedonospora</taxon>
    </lineage>
</organism>
<keyword evidence="2" id="KW-1185">Reference proteome</keyword>
<evidence type="ECO:0000313" key="1">
    <source>
        <dbReference type="EMBL" id="GHO44552.1"/>
    </source>
</evidence>
<proteinExistence type="predicted"/>
<dbReference type="Gene3D" id="3.40.50.300">
    <property type="entry name" value="P-loop containing nucleotide triphosphate hydrolases"/>
    <property type="match status" value="1"/>
</dbReference>
<dbReference type="AlphaFoldDB" id="A0A8J3HV05"/>
<dbReference type="InterPro" id="IPR027417">
    <property type="entry name" value="P-loop_NTPase"/>
</dbReference>
<gene>
    <name evidence="1" type="ORF">KSX_27150</name>
</gene>
<dbReference type="EMBL" id="BNJF01000001">
    <property type="protein sequence ID" value="GHO44552.1"/>
    <property type="molecule type" value="Genomic_DNA"/>
</dbReference>
<protein>
    <submittedName>
        <fullName evidence="1">Uncharacterized protein</fullName>
    </submittedName>
</protein>
<name>A0A8J3HV05_9CHLR</name>
<evidence type="ECO:0000313" key="2">
    <source>
        <dbReference type="Proteomes" id="UP000612362"/>
    </source>
</evidence>
<dbReference type="Proteomes" id="UP000612362">
    <property type="component" value="Unassembled WGS sequence"/>
</dbReference>
<reference evidence="1" key="1">
    <citation type="submission" date="2020-10" db="EMBL/GenBank/DDBJ databases">
        <title>Taxonomic study of unclassified bacteria belonging to the class Ktedonobacteria.</title>
        <authorList>
            <person name="Yabe S."/>
            <person name="Wang C.M."/>
            <person name="Zheng Y."/>
            <person name="Sakai Y."/>
            <person name="Cavaletti L."/>
            <person name="Monciardini P."/>
            <person name="Donadio S."/>
        </authorList>
    </citation>
    <scope>NUCLEOTIDE SEQUENCE</scope>
    <source>
        <strain evidence="1">SOSP1-1</strain>
    </source>
</reference>
<dbReference type="SUPFAM" id="SSF52540">
    <property type="entry name" value="P-loop containing nucleoside triphosphate hydrolases"/>
    <property type="match status" value="1"/>
</dbReference>